<evidence type="ECO:0000256" key="2">
    <source>
        <dbReference type="ARBA" id="ARBA00022448"/>
    </source>
</evidence>
<dbReference type="PRINTS" id="PR01434">
    <property type="entry name" value="NADHDHGNASE5"/>
</dbReference>
<dbReference type="EMBL" id="JAAGNX010000001">
    <property type="protein sequence ID" value="NDV61504.1"/>
    <property type="molecule type" value="Genomic_DNA"/>
</dbReference>
<keyword evidence="5 7" id="KW-1133">Transmembrane helix</keyword>
<keyword evidence="2 7" id="KW-0813">Transport</keyword>
<evidence type="ECO:0000256" key="3">
    <source>
        <dbReference type="ARBA" id="ARBA00022475"/>
    </source>
</evidence>
<evidence type="ECO:0000256" key="4">
    <source>
        <dbReference type="ARBA" id="ARBA00022692"/>
    </source>
</evidence>
<evidence type="ECO:0000256" key="5">
    <source>
        <dbReference type="ARBA" id="ARBA00022989"/>
    </source>
</evidence>
<evidence type="ECO:0000256" key="6">
    <source>
        <dbReference type="ARBA" id="ARBA00023136"/>
    </source>
</evidence>
<comment type="subunit">
    <text evidence="7">Forms a complex with DabA.</text>
</comment>
<dbReference type="AlphaFoldDB" id="A0A6B2M000"/>
<dbReference type="Proteomes" id="UP000478417">
    <property type="component" value="Unassembled WGS sequence"/>
</dbReference>
<gene>
    <name evidence="7" type="primary">dabB</name>
    <name evidence="11" type="ORF">G0Q06_03475</name>
</gene>
<dbReference type="NCBIfam" id="NF006029">
    <property type="entry name" value="PRK08168.1"/>
    <property type="match status" value="1"/>
</dbReference>
<dbReference type="GO" id="GO:0003954">
    <property type="term" value="F:NADH dehydrogenase activity"/>
    <property type="evidence" value="ECO:0007669"/>
    <property type="project" value="TreeGrafter"/>
</dbReference>
<organism evidence="11 12">
    <name type="scientific">Oceanipulchritudo coccoides</name>
    <dbReference type="NCBI Taxonomy" id="2706888"/>
    <lineage>
        <taxon>Bacteria</taxon>
        <taxon>Pseudomonadati</taxon>
        <taxon>Verrucomicrobiota</taxon>
        <taxon>Opitutia</taxon>
        <taxon>Puniceicoccales</taxon>
        <taxon>Oceanipulchritudinaceae</taxon>
        <taxon>Oceanipulchritudo</taxon>
    </lineage>
</organism>
<accession>A0A6B2M000</accession>
<keyword evidence="6 7" id="KW-0472">Membrane</keyword>
<protein>
    <recommendedName>
        <fullName evidence="7">Probable inorganic carbon transporter subunit DabB</fullName>
    </recommendedName>
</protein>
<keyword evidence="4 7" id="KW-0812">Transmembrane</keyword>
<feature type="transmembrane region" description="Helical" evidence="7">
    <location>
        <begin position="122"/>
        <end position="143"/>
    </location>
</feature>
<proteinExistence type="inferred from homology"/>
<sequence>MSIIPYSRRSMEMDGTNLWGLIRLDSLSVTMLGLIGLIALIIFRYSRNYLAGDPGQGRFTRWFLGTVSCVVVLVSANHLMLLAGAWIGTSLCLHRLLTFYPERPAAMLAAHKKFLISRTGDLFLVSGFALLGMQFGTFDLGIILSQITGMTGNLPGSVQTASILLVLAAVLKCAQLPFHGWLIQVMEAPTPVSALLHAGVINIGGFLMIRFSPLIMEVELAQWLLILFGTTSAVIAGMIMMTRISIKVMLAWSTCAQMGFMLMECGLGAYSLALLHLVAHSLYKAWSFLGAGRTVTETLQKLSVDPRKESRPVHWVGALALALVLVTLVAWLFGVSPAHEPAIWAIGTILAVATATVLAEGLALREFRSWALLAGISIGMSGLYFTWHHLFAQWYAPLIPLGKPSPVAVGFVLVAFLLTYGLLMWIRLNPRTPAVQRLHALLYHGLYLDEIFTFLTLRIWPQARS</sequence>
<dbReference type="PANTHER" id="PTHR42829">
    <property type="entry name" value="NADH-UBIQUINONE OXIDOREDUCTASE CHAIN 5"/>
    <property type="match status" value="1"/>
</dbReference>
<keyword evidence="3 7" id="KW-1003">Cell membrane</keyword>
<evidence type="ECO:0000313" key="11">
    <source>
        <dbReference type="EMBL" id="NDV61504.1"/>
    </source>
</evidence>
<evidence type="ECO:0000256" key="7">
    <source>
        <dbReference type="HAMAP-Rule" id="MF_00862"/>
    </source>
</evidence>
<feature type="transmembrane region" description="Helical" evidence="7">
    <location>
        <begin position="342"/>
        <end position="363"/>
    </location>
</feature>
<dbReference type="InterPro" id="IPR003945">
    <property type="entry name" value="NU5C-like"/>
</dbReference>
<dbReference type="GO" id="GO:0012505">
    <property type="term" value="C:endomembrane system"/>
    <property type="evidence" value="ECO:0007669"/>
    <property type="project" value="UniProtKB-SubCell"/>
</dbReference>
<keyword evidence="12" id="KW-1185">Reference proteome</keyword>
<evidence type="ECO:0000259" key="10">
    <source>
        <dbReference type="Pfam" id="PF00662"/>
    </source>
</evidence>
<evidence type="ECO:0000259" key="9">
    <source>
        <dbReference type="Pfam" id="PF00361"/>
    </source>
</evidence>
<dbReference type="InterPro" id="IPR001750">
    <property type="entry name" value="ND/Mrp_TM"/>
</dbReference>
<dbReference type="GO" id="GO:0015990">
    <property type="term" value="P:electron transport coupled proton transport"/>
    <property type="evidence" value="ECO:0007669"/>
    <property type="project" value="TreeGrafter"/>
</dbReference>
<feature type="transmembrane region" description="Helical" evidence="7">
    <location>
        <begin position="221"/>
        <end position="239"/>
    </location>
</feature>
<evidence type="ECO:0000256" key="8">
    <source>
        <dbReference type="RuleBase" id="RU000320"/>
    </source>
</evidence>
<dbReference type="InterPro" id="IPR001516">
    <property type="entry name" value="Proton_antipo_N"/>
</dbReference>
<feature type="domain" description="NADH-Ubiquinone oxidoreductase (complex I) chain 5 N-terminal" evidence="10">
    <location>
        <begin position="22"/>
        <end position="59"/>
    </location>
</feature>
<comment type="function">
    <text evidence="7">Part of an energy-coupled inorganic carbon pump.</text>
</comment>
<comment type="subcellular location">
    <subcellularLocation>
        <location evidence="7">Cell membrane</location>
        <topology evidence="7">Multi-pass membrane protein</topology>
    </subcellularLocation>
    <subcellularLocation>
        <location evidence="1">Endomembrane system</location>
        <topology evidence="1">Multi-pass membrane protein</topology>
    </subcellularLocation>
    <subcellularLocation>
        <location evidence="8">Membrane</location>
        <topology evidence="8">Multi-pass membrane protein</topology>
    </subcellularLocation>
</comment>
<dbReference type="InterPro" id="IPR046396">
    <property type="entry name" value="Transporter_DabB"/>
</dbReference>
<dbReference type="PANTHER" id="PTHR42829:SF1">
    <property type="entry name" value="INORGANIC CARBON TRANSPORTER SUBUNIT DABB-RELATED"/>
    <property type="match status" value="1"/>
</dbReference>
<feature type="transmembrane region" description="Helical" evidence="7">
    <location>
        <begin position="63"/>
        <end position="87"/>
    </location>
</feature>
<comment type="caution">
    <text evidence="11">The sequence shown here is derived from an EMBL/GenBank/DDBJ whole genome shotgun (WGS) entry which is preliminary data.</text>
</comment>
<dbReference type="GO" id="GO:0005886">
    <property type="term" value="C:plasma membrane"/>
    <property type="evidence" value="ECO:0007669"/>
    <property type="project" value="UniProtKB-SubCell"/>
</dbReference>
<evidence type="ECO:0000313" key="12">
    <source>
        <dbReference type="Proteomes" id="UP000478417"/>
    </source>
</evidence>
<dbReference type="RefSeq" id="WP_163962503.1">
    <property type="nucleotide sequence ID" value="NZ_JAAGNX010000001.1"/>
</dbReference>
<feature type="transmembrane region" description="Helical" evidence="7">
    <location>
        <begin position="313"/>
        <end position="336"/>
    </location>
</feature>
<feature type="domain" description="NADH:quinone oxidoreductase/Mrp antiporter transmembrane" evidence="9">
    <location>
        <begin position="76"/>
        <end position="297"/>
    </location>
</feature>
<feature type="transmembrane region" description="Helical" evidence="7">
    <location>
        <begin position="21"/>
        <end position="43"/>
    </location>
</feature>
<reference evidence="11 12" key="1">
    <citation type="submission" date="2020-02" db="EMBL/GenBank/DDBJ databases">
        <title>Albibacoteraceae fam. nov., the first described family within the subdivision 4 Verrucomicrobia.</title>
        <authorList>
            <person name="Xi F."/>
        </authorList>
    </citation>
    <scope>NUCLEOTIDE SEQUENCE [LARGE SCALE GENOMIC DNA]</scope>
    <source>
        <strain evidence="11 12">CK1056</strain>
    </source>
</reference>
<dbReference type="Pfam" id="PF00662">
    <property type="entry name" value="Proton_antipo_N"/>
    <property type="match status" value="1"/>
</dbReference>
<evidence type="ECO:0000256" key="1">
    <source>
        <dbReference type="ARBA" id="ARBA00004127"/>
    </source>
</evidence>
<dbReference type="Pfam" id="PF00361">
    <property type="entry name" value="Proton_antipo_M"/>
    <property type="match status" value="1"/>
</dbReference>
<dbReference type="HAMAP" id="MF_00862">
    <property type="entry name" value="DabB"/>
    <property type="match status" value="1"/>
</dbReference>
<feature type="transmembrane region" description="Helical" evidence="7">
    <location>
        <begin position="370"/>
        <end position="387"/>
    </location>
</feature>
<comment type="similarity">
    <text evidence="7">Belongs to the inorganic carbon transporter (TC 9.A.2) DabB family.</text>
</comment>
<feature type="transmembrane region" description="Helical" evidence="7">
    <location>
        <begin position="407"/>
        <end position="428"/>
    </location>
</feature>
<feature type="transmembrane region" description="Helical" evidence="7">
    <location>
        <begin position="194"/>
        <end position="215"/>
    </location>
</feature>
<name>A0A6B2M000_9BACT</name>
<dbReference type="GO" id="GO:0008137">
    <property type="term" value="F:NADH dehydrogenase (ubiquinone) activity"/>
    <property type="evidence" value="ECO:0007669"/>
    <property type="project" value="InterPro"/>
</dbReference>
<dbReference type="GO" id="GO:0042773">
    <property type="term" value="P:ATP synthesis coupled electron transport"/>
    <property type="evidence" value="ECO:0007669"/>
    <property type="project" value="InterPro"/>
</dbReference>